<dbReference type="RefSeq" id="XP_042936516.1">
    <property type="nucleotide sequence ID" value="XM_043080582.1"/>
</dbReference>
<dbReference type="PROSITE" id="PS50920">
    <property type="entry name" value="SOLCAR"/>
    <property type="match status" value="1"/>
</dbReference>
<reference evidence="14" key="2">
    <citation type="submission" date="2012-12" db="EMBL/GenBank/DDBJ databases">
        <authorList>
            <person name="Gao Y.W."/>
            <person name="Fan S.T."/>
            <person name="Sun H.T."/>
            <person name="Wang Z."/>
            <person name="Gao X.L."/>
            <person name="Li Y.G."/>
            <person name="Wang T.C."/>
            <person name="Zhang K."/>
            <person name="Xu W.W."/>
            <person name="Yu Z.J."/>
            <person name="Xia X.Z."/>
        </authorList>
    </citation>
    <scope>NUCLEOTIDE SEQUENCE</scope>
    <source>
        <strain evidence="14">FR3</strain>
    </source>
</reference>
<organism evidence="14">
    <name type="scientific">Brugia malayi</name>
    <name type="common">Filarial nematode worm</name>
    <dbReference type="NCBI Taxonomy" id="6279"/>
    <lineage>
        <taxon>Eukaryota</taxon>
        <taxon>Metazoa</taxon>
        <taxon>Ecdysozoa</taxon>
        <taxon>Nematoda</taxon>
        <taxon>Chromadorea</taxon>
        <taxon>Rhabditida</taxon>
        <taxon>Spirurina</taxon>
        <taxon>Spiruromorpha</taxon>
        <taxon>Filarioidea</taxon>
        <taxon>Onchocercidae</taxon>
        <taxon>Brugia</taxon>
    </lineage>
</organism>
<evidence type="ECO:0000256" key="9">
    <source>
        <dbReference type="ARBA" id="ARBA00023136"/>
    </source>
</evidence>
<dbReference type="WormBase" id="Bm6502">
    <property type="protein sequence ID" value="BM37092"/>
    <property type="gene ID" value="WBGene00226763"/>
    <property type="gene designation" value="Bma-slc-25A46"/>
</dbReference>
<dbReference type="InterPro" id="IPR023395">
    <property type="entry name" value="MCP_dom_sf"/>
</dbReference>
<dbReference type="OMA" id="QVHQFAR"/>
<evidence type="ECO:0000256" key="5">
    <source>
        <dbReference type="ARBA" id="ARBA00022737"/>
    </source>
</evidence>
<evidence type="ECO:0000256" key="8">
    <source>
        <dbReference type="ARBA" id="ARBA00023128"/>
    </source>
</evidence>
<dbReference type="WBParaSite" id="Bm6502.2">
    <property type="protein sequence ID" value="Bm6502.2"/>
    <property type="gene ID" value="WBGene00226763"/>
</dbReference>
<dbReference type="InterPro" id="IPR018108">
    <property type="entry name" value="MCP_transmembrane"/>
</dbReference>
<dbReference type="Proteomes" id="UP000006672">
    <property type="component" value="Unassembled WGS sequence"/>
</dbReference>
<dbReference type="FunCoup" id="A0A0I9N9X9">
    <property type="interactions" value="1885"/>
</dbReference>
<evidence type="ECO:0000256" key="11">
    <source>
        <dbReference type="RuleBase" id="RU000488"/>
    </source>
</evidence>
<keyword evidence="5" id="KW-0677">Repeat</keyword>
<reference evidence="17" key="4">
    <citation type="submission" date="2019-12" db="UniProtKB">
        <authorList>
            <consortium name="WormBaseParasite"/>
        </authorList>
    </citation>
    <scope>IDENTIFICATION</scope>
</reference>
<feature type="transmembrane region" description="Helical" evidence="13">
    <location>
        <begin position="238"/>
        <end position="264"/>
    </location>
</feature>
<dbReference type="AlphaFoldDB" id="A0A0I9N9X9"/>
<dbReference type="SUPFAM" id="SSF103506">
    <property type="entry name" value="Mitochondrial carrier"/>
    <property type="match status" value="1"/>
</dbReference>
<keyword evidence="9 10" id="KW-0472">Membrane</keyword>
<dbReference type="OrthoDB" id="2403262at2759"/>
<dbReference type="InterPro" id="IPR039158">
    <property type="entry name" value="SLC25A46"/>
</dbReference>
<keyword evidence="16" id="KW-1185">Reference proteome</keyword>
<evidence type="ECO:0000256" key="1">
    <source>
        <dbReference type="ARBA" id="ARBA00004374"/>
    </source>
</evidence>
<evidence type="ECO:0000256" key="3">
    <source>
        <dbReference type="ARBA" id="ARBA00022448"/>
    </source>
</evidence>
<keyword evidence="4 10" id="KW-0812">Transmembrane</keyword>
<dbReference type="PANTHER" id="PTHR21252">
    <property type="entry name" value="TB1 PROTEIN-RELATED"/>
    <property type="match status" value="1"/>
</dbReference>
<evidence type="ECO:0000256" key="12">
    <source>
        <dbReference type="SAM" id="MobiDB-lite"/>
    </source>
</evidence>
<dbReference type="Gene3D" id="1.50.40.10">
    <property type="entry name" value="Mitochondrial carrier domain"/>
    <property type="match status" value="1"/>
</dbReference>
<protein>
    <submittedName>
        <fullName evidence="14 18">Bm6502</fullName>
    </submittedName>
    <submittedName>
        <fullName evidence="17">Solute carrier family 25 member 46</fullName>
    </submittedName>
</protein>
<evidence type="ECO:0000256" key="6">
    <source>
        <dbReference type="ARBA" id="ARBA00022787"/>
    </source>
</evidence>
<feature type="region of interest" description="Disordered" evidence="12">
    <location>
        <begin position="53"/>
        <end position="72"/>
    </location>
</feature>
<dbReference type="GeneID" id="6104817"/>
<evidence type="ECO:0000313" key="18">
    <source>
        <dbReference type="WBParaSite" id="Bm6502.2"/>
    </source>
</evidence>
<comment type="subcellular location">
    <subcellularLocation>
        <location evidence="1">Mitochondrion outer membrane</location>
        <topology evidence="1">Multi-pass membrane protein</topology>
    </subcellularLocation>
</comment>
<evidence type="ECO:0000256" key="2">
    <source>
        <dbReference type="ARBA" id="ARBA00006375"/>
    </source>
</evidence>
<evidence type="ECO:0000256" key="7">
    <source>
        <dbReference type="ARBA" id="ARBA00022989"/>
    </source>
</evidence>
<dbReference type="WBParaSite" id="Bm6502.1">
    <property type="protein sequence ID" value="Bm6502.1"/>
    <property type="gene ID" value="WBGene00226763"/>
</dbReference>
<dbReference type="GO" id="GO:0005741">
    <property type="term" value="C:mitochondrial outer membrane"/>
    <property type="evidence" value="ECO:0007669"/>
    <property type="project" value="UniProtKB-SubCell"/>
</dbReference>
<accession>A0A0I9N9X9</accession>
<dbReference type="GO" id="GO:0090149">
    <property type="term" value="P:mitochondrial membrane fission"/>
    <property type="evidence" value="ECO:0007669"/>
    <property type="project" value="InterPro"/>
</dbReference>
<keyword evidence="7 13" id="KW-1133">Transmembrane helix</keyword>
<evidence type="ECO:0000256" key="13">
    <source>
        <dbReference type="SAM" id="Phobius"/>
    </source>
</evidence>
<keyword evidence="8" id="KW-0496">Mitochondrion</keyword>
<dbReference type="EMBL" id="CAAKNF010000194">
    <property type="protein sequence ID" value="VIO96692.1"/>
    <property type="molecule type" value="Genomic_DNA"/>
</dbReference>
<sequence length="482" mass="54035">MSVNYFRDMQPTNAAVMHHKFRPNAPYPGSFEDDQLIDPVAANASFRSGFTTPAVLSKPTNENASSPRKPHNPMANVSIGITNLVTKILISHPCTVLRRQCQVHQFARSLHLTPFTLIPVVYKVVSCEGLLTLWKGAIGSGVLWGLSIVGEILLADIFGLPRHYVKHGSFKKYCHHLILKASTAVCMTPFIVSSFIETVRSESGRCDEFRVMDVVINGISRLRFDFIGPRDNSKRFSLLYLLIPTTCLFTSHYLITIGLFDWIYVLAKRYVNRKPLHEKTAFDQYFPQIFATLTSQMLADFSLYPFETVLHRLYIQGTRTLIDNLDNGVTAISITAKYVGFFDCIRTIINRESFWSLYAGVGALGFQYVLHLCLLRFIRTMVKYGNRTINAQQQDGTIVTSNTSSHLLTPLQFDSEPFGSAANELSAPLTESISVNSKARYPVFGQTISTFGRTSPPLFASSASNILAIWPSTFCLRTNTNH</sequence>
<reference evidence="15" key="3">
    <citation type="submission" date="2019-04" db="EMBL/GenBank/DDBJ databases">
        <authorList>
            <person name="Howe K."/>
            <person name="Paulini M."/>
            <person name="Williams G."/>
        </authorList>
    </citation>
    <scope>NUCLEOTIDE SEQUENCE [LARGE SCALE GENOMIC DNA]</scope>
    <source>
        <strain evidence="15">FR3</strain>
    </source>
</reference>
<gene>
    <name evidence="19" type="primary">bma-slc-25a46</name>
    <name evidence="15 17" type="synonym">Bma-slc-25A46</name>
    <name evidence="14 19" type="ORF">Bm6502</name>
    <name evidence="15" type="ORF">BM_BM6502</name>
    <name evidence="14" type="ORF">BM_Bm6502</name>
</gene>
<dbReference type="Pfam" id="PF00153">
    <property type="entry name" value="Mito_carr"/>
    <property type="match status" value="1"/>
</dbReference>
<evidence type="ECO:0000313" key="17">
    <source>
        <dbReference type="WBParaSite" id="Bm6502.1"/>
    </source>
</evidence>
<evidence type="ECO:0000313" key="14">
    <source>
        <dbReference type="EMBL" id="CTP81955.1"/>
    </source>
</evidence>
<reference evidence="14 16" key="1">
    <citation type="journal article" date="2007" name="Science">
        <title>Draft genome of the filarial nematode parasite Brugia malayi.</title>
        <authorList>
            <person name="Ghedin E."/>
            <person name="Wang S."/>
            <person name="Spiro D."/>
            <person name="Caler E."/>
            <person name="Zhao Q."/>
            <person name="Crabtree J."/>
            <person name="Allen J.E."/>
            <person name="Delcher A.L."/>
            <person name="Guiliano D.B."/>
            <person name="Miranda-Saavedra D."/>
            <person name="Angiuoli S.V."/>
            <person name="Creasy T."/>
            <person name="Amedeo P."/>
            <person name="Haas B."/>
            <person name="El-Sayed N.M."/>
            <person name="Wortman J.R."/>
            <person name="Feldblyum T."/>
            <person name="Tallon L."/>
            <person name="Schatz M."/>
            <person name="Shumway M."/>
            <person name="Koo H."/>
            <person name="Salzberg S.L."/>
            <person name="Schobel S."/>
            <person name="Pertea M."/>
            <person name="Pop M."/>
            <person name="White O."/>
            <person name="Barton G.J."/>
            <person name="Carlow C.K."/>
            <person name="Crawford M.J."/>
            <person name="Daub J."/>
            <person name="Dimmic M.W."/>
            <person name="Estes C.F."/>
            <person name="Foster J.M."/>
            <person name="Ganatra M."/>
            <person name="Gregory W.F."/>
            <person name="Johnson N.M."/>
            <person name="Jin J."/>
            <person name="Komuniecki R."/>
            <person name="Korf I."/>
            <person name="Kumar S."/>
            <person name="Laney S."/>
            <person name="Li B.W."/>
            <person name="Li W."/>
            <person name="Lindblom T.H."/>
            <person name="Lustigman S."/>
            <person name="Ma D."/>
            <person name="Maina C.V."/>
            <person name="Martin D.M."/>
            <person name="McCarter J.P."/>
            <person name="McReynolds L."/>
            <person name="Mitreva M."/>
            <person name="Nutman T.B."/>
            <person name="Parkinson J."/>
            <person name="Peregrin-Alvarez J.M."/>
            <person name="Poole C."/>
            <person name="Ren Q."/>
            <person name="Saunders L."/>
            <person name="Sluder A.E."/>
            <person name="Smith K."/>
            <person name="Stanke M."/>
            <person name="Unnasch T.R."/>
            <person name="Ware J."/>
            <person name="Wei A.D."/>
            <person name="Weil G."/>
            <person name="Williams D.J."/>
            <person name="Zhang Y."/>
            <person name="Williams S.A."/>
            <person name="Fraser-Liggett C."/>
            <person name="Slatko B."/>
            <person name="Blaxter M.L."/>
            <person name="Scott A.L."/>
        </authorList>
    </citation>
    <scope>NUCLEOTIDE SEQUENCE</scope>
    <source>
        <strain evidence="14 16">FR3</strain>
    </source>
</reference>
<name>A0A0I9N9X9_BRUMA</name>
<keyword evidence="3 11" id="KW-0813">Transport</keyword>
<feature type="repeat" description="Solcar" evidence="10">
    <location>
        <begin position="283"/>
        <end position="385"/>
    </location>
</feature>
<evidence type="ECO:0000256" key="10">
    <source>
        <dbReference type="PROSITE-ProRule" id="PRU00282"/>
    </source>
</evidence>
<accession>A0A4E9FJJ8</accession>
<evidence type="ECO:0000313" key="19">
    <source>
        <dbReference type="WormBase" id="Bm6502"/>
    </source>
</evidence>
<keyword evidence="6" id="KW-1000">Mitochondrion outer membrane</keyword>
<dbReference type="PANTHER" id="PTHR21252:SF2">
    <property type="entry name" value="MITOCHONDRIAL OUTER MEMBRANE PROTEIN SLC25A46"/>
    <property type="match status" value="1"/>
</dbReference>
<feature type="transmembrane region" description="Helical" evidence="13">
    <location>
        <begin position="355"/>
        <end position="378"/>
    </location>
</feature>
<dbReference type="EMBL" id="LN857024">
    <property type="protein sequence ID" value="CTP81955.1"/>
    <property type="molecule type" value="Genomic_DNA"/>
</dbReference>
<proteinExistence type="inferred from homology"/>
<comment type="similarity">
    <text evidence="2 11">Belongs to the mitochondrial carrier (TC 2.A.29) family.</text>
</comment>
<evidence type="ECO:0000313" key="16">
    <source>
        <dbReference type="Proteomes" id="UP000006672"/>
    </source>
</evidence>
<evidence type="ECO:0000256" key="4">
    <source>
        <dbReference type="ARBA" id="ARBA00022692"/>
    </source>
</evidence>
<evidence type="ECO:0000313" key="15">
    <source>
        <dbReference type="EMBL" id="VIO96692.1"/>
    </source>
</evidence>